<evidence type="ECO:0000256" key="2">
    <source>
        <dbReference type="ARBA" id="ARBA00022679"/>
    </source>
</evidence>
<dbReference type="Pfam" id="PF07804">
    <property type="entry name" value="HipA_C"/>
    <property type="match status" value="1"/>
</dbReference>
<evidence type="ECO:0000313" key="5">
    <source>
        <dbReference type="EMBL" id="RQM39695.1"/>
    </source>
</evidence>
<dbReference type="PANTHER" id="PTHR37419:SF8">
    <property type="entry name" value="TOXIN YJJJ"/>
    <property type="match status" value="1"/>
</dbReference>
<organism evidence="5 6">
    <name type="scientific">Erwinia psidii</name>
    <dbReference type="NCBI Taxonomy" id="69224"/>
    <lineage>
        <taxon>Bacteria</taxon>
        <taxon>Pseudomonadati</taxon>
        <taxon>Pseudomonadota</taxon>
        <taxon>Gammaproteobacteria</taxon>
        <taxon>Enterobacterales</taxon>
        <taxon>Erwiniaceae</taxon>
        <taxon>Erwinia</taxon>
    </lineage>
</organism>
<dbReference type="AlphaFoldDB" id="A0A3N6V3M0"/>
<accession>A0A3N6V3M0</accession>
<proteinExistence type="inferred from homology"/>
<keyword evidence="2" id="KW-0808">Transferase</keyword>
<comment type="similarity">
    <text evidence="1">Belongs to the HipA Ser/Thr kinase family.</text>
</comment>
<dbReference type="InterPro" id="IPR052028">
    <property type="entry name" value="HipA_Ser/Thr_kinase"/>
</dbReference>
<keyword evidence="6" id="KW-1185">Reference proteome</keyword>
<dbReference type="GO" id="GO:0004674">
    <property type="term" value="F:protein serine/threonine kinase activity"/>
    <property type="evidence" value="ECO:0007669"/>
    <property type="project" value="TreeGrafter"/>
</dbReference>
<keyword evidence="3" id="KW-0418">Kinase</keyword>
<protein>
    <submittedName>
        <fullName evidence="5">Type II toxin-antitoxin system HipA family toxinoxin YjjJ</fullName>
    </submittedName>
</protein>
<sequence length="443" mass="49807">MTDVTQLLLQGPLDAATLMTRLEISQASLSRLIAAQPQVLKYGRARATRYALLRPVRESHRFPLWQIDDRGTANKAGQLYCIWPVGSCLVEDHHRNWHYFDGLPWYLGDMRPQGFLGRTWGCGCARQLGLPEDIRHWNEDHLLIALASCGSDLPGNWLVGQHSYQQWLQQSVPEPVARQEKKYAYPLLAQRVLTGEDTGSSAGGEQPKFTCYAQWQEDEKAHLLVKFTPAQRNDNSQRWGDLLRAEALALQLLAENGIAAAEASIITAENGQVFLDVVRFDRVGEQGRRSLVSLETVQAEFNGTQQRWPQALQDLLAQKKITPEDAKRGTLQWAFGRLIANGDMHSGNLAFFHTSQRLTLTPAYDMLPMSLAPNSAGYMRDTIPVIELDTTVPGGIWQQALMLAQQYWQIIASSEAWSEGFRQLAEEMQRALKTLAVQIGRMA</sequence>
<gene>
    <name evidence="5" type="primary">yjjJ</name>
    <name evidence="5" type="ORF">EB241_04535</name>
</gene>
<name>A0A3N6V3M0_9GAMM</name>
<evidence type="ECO:0000256" key="1">
    <source>
        <dbReference type="ARBA" id="ARBA00010164"/>
    </source>
</evidence>
<dbReference type="RefSeq" id="WP_124232042.1">
    <property type="nucleotide sequence ID" value="NZ_RHHM01000002.1"/>
</dbReference>
<evidence type="ECO:0000256" key="3">
    <source>
        <dbReference type="ARBA" id="ARBA00022777"/>
    </source>
</evidence>
<dbReference type="Proteomes" id="UP000279457">
    <property type="component" value="Unassembled WGS sequence"/>
</dbReference>
<dbReference type="InterPro" id="IPR012893">
    <property type="entry name" value="HipA-like_C"/>
</dbReference>
<dbReference type="PANTHER" id="PTHR37419">
    <property type="entry name" value="SERINE/THREONINE-PROTEIN KINASE TOXIN HIPA"/>
    <property type="match status" value="1"/>
</dbReference>
<feature type="domain" description="HipA-like C-terminal" evidence="4">
    <location>
        <begin position="200"/>
        <end position="392"/>
    </location>
</feature>
<dbReference type="NCBIfam" id="NF007297">
    <property type="entry name" value="PRK09775.1"/>
    <property type="match status" value="1"/>
</dbReference>
<dbReference type="GO" id="GO:0005829">
    <property type="term" value="C:cytosol"/>
    <property type="evidence" value="ECO:0007669"/>
    <property type="project" value="TreeGrafter"/>
</dbReference>
<evidence type="ECO:0000259" key="4">
    <source>
        <dbReference type="Pfam" id="PF07804"/>
    </source>
</evidence>
<dbReference type="OrthoDB" id="8555656at2"/>
<evidence type="ECO:0000313" key="6">
    <source>
        <dbReference type="Proteomes" id="UP000279457"/>
    </source>
</evidence>
<comment type="caution">
    <text evidence="5">The sequence shown here is derived from an EMBL/GenBank/DDBJ whole genome shotgun (WGS) entry which is preliminary data.</text>
</comment>
<dbReference type="EMBL" id="RHHM01000002">
    <property type="protein sequence ID" value="RQM39695.1"/>
    <property type="molecule type" value="Genomic_DNA"/>
</dbReference>
<reference evidence="5 6" key="1">
    <citation type="submission" date="2018-10" db="EMBL/GenBank/DDBJ databases">
        <title>Draft genome sequence for the type isolate of Erwinia psidii, agent causal of bacterial blight in guava (Psidium guajava) and wilt and die-back of Eucalyptus spp.</title>
        <authorList>
            <person name="Hermenegildo P.S."/>
            <person name="Santos S.A."/>
            <person name="Guimaraes L.M.S."/>
            <person name="Vidigal P.M.P."/>
            <person name="Pereira I.C."/>
            <person name="Badel J.L."/>
            <person name="Alfenas-Zerbini P."/>
            <person name="Ferreira M.A.S.V."/>
            <person name="Alfenas A.C."/>
        </authorList>
    </citation>
    <scope>NUCLEOTIDE SEQUENCE [LARGE SCALE GENOMIC DNA]</scope>
    <source>
        <strain evidence="5 6">IBSBF 435</strain>
    </source>
</reference>